<evidence type="ECO:0000313" key="3">
    <source>
        <dbReference type="EMBL" id="AKU91917.1"/>
    </source>
</evidence>
<feature type="modified residue" description="4-aspartylphosphate" evidence="1">
    <location>
        <position position="61"/>
    </location>
</feature>
<dbReference type="KEGG" id="vin:AKJ08_2304"/>
<dbReference type="OrthoDB" id="5504293at2"/>
<evidence type="ECO:0000259" key="2">
    <source>
        <dbReference type="PROSITE" id="PS50110"/>
    </source>
</evidence>
<dbReference type="SUPFAM" id="SSF52172">
    <property type="entry name" value="CheY-like"/>
    <property type="match status" value="1"/>
</dbReference>
<dbReference type="InterPro" id="IPR025497">
    <property type="entry name" value="PatA-like_N"/>
</dbReference>
<dbReference type="Pfam" id="PF14332">
    <property type="entry name" value="DUF4388"/>
    <property type="match status" value="1"/>
</dbReference>
<dbReference type="SMART" id="SM00448">
    <property type="entry name" value="REC"/>
    <property type="match status" value="1"/>
</dbReference>
<dbReference type="InterPro" id="IPR001789">
    <property type="entry name" value="Sig_transdc_resp-reg_receiver"/>
</dbReference>
<dbReference type="PANTHER" id="PTHR36304:SF4">
    <property type="entry name" value="DUF4388 DOMAIN-CONTAINING PROTEIN"/>
    <property type="match status" value="1"/>
</dbReference>
<dbReference type="Gene3D" id="3.40.50.2300">
    <property type="match status" value="1"/>
</dbReference>
<dbReference type="PROSITE" id="PS50110">
    <property type="entry name" value="RESPONSE_REGULATORY"/>
    <property type="match status" value="1"/>
</dbReference>
<keyword evidence="1" id="KW-0597">Phosphoprotein</keyword>
<dbReference type="EMBL" id="CP012332">
    <property type="protein sequence ID" value="AKU91917.1"/>
    <property type="molecule type" value="Genomic_DNA"/>
</dbReference>
<keyword evidence="4" id="KW-1185">Reference proteome</keyword>
<gene>
    <name evidence="3" type="ORF">AKJ08_2304</name>
</gene>
<reference evidence="3 4" key="1">
    <citation type="submission" date="2015-08" db="EMBL/GenBank/DDBJ databases">
        <authorList>
            <person name="Babu N.S."/>
            <person name="Beckwith C.J."/>
            <person name="Beseler K.G."/>
            <person name="Brison A."/>
            <person name="Carone J.V."/>
            <person name="Caskin T.P."/>
            <person name="Diamond M."/>
            <person name="Durham M.E."/>
            <person name="Foxe J.M."/>
            <person name="Go M."/>
            <person name="Henderson B.A."/>
            <person name="Jones I.B."/>
            <person name="McGettigan J.A."/>
            <person name="Micheletti S.J."/>
            <person name="Nasrallah M.E."/>
            <person name="Ortiz D."/>
            <person name="Piller C.R."/>
            <person name="Privatt S.R."/>
            <person name="Schneider S.L."/>
            <person name="Sharp S."/>
            <person name="Smith T.C."/>
            <person name="Stanton J.D."/>
            <person name="Ullery H.E."/>
            <person name="Wilson R.J."/>
            <person name="Serrano M.G."/>
            <person name="Buck G."/>
            <person name="Lee V."/>
            <person name="Wang Y."/>
            <person name="Carvalho R."/>
            <person name="Voegtly L."/>
            <person name="Shi R."/>
            <person name="Duckworth R."/>
            <person name="Johnson A."/>
            <person name="Loviza R."/>
            <person name="Walstead R."/>
            <person name="Shah Z."/>
            <person name="Kiflezghi M."/>
            <person name="Wade K."/>
            <person name="Ball S.L."/>
            <person name="Bradley K.W."/>
            <person name="Asai D.J."/>
            <person name="Bowman C.A."/>
            <person name="Russell D.A."/>
            <person name="Pope W.H."/>
            <person name="Jacobs-Sera D."/>
            <person name="Hendrix R.W."/>
            <person name="Hatfull G.F."/>
        </authorList>
    </citation>
    <scope>NUCLEOTIDE SEQUENCE [LARGE SCALE GENOMIC DNA]</scope>
    <source>
        <strain evidence="3 4">DSM 27710</strain>
    </source>
</reference>
<proteinExistence type="predicted"/>
<organism evidence="3 4">
    <name type="scientific">Vulgatibacter incomptus</name>
    <dbReference type="NCBI Taxonomy" id="1391653"/>
    <lineage>
        <taxon>Bacteria</taxon>
        <taxon>Pseudomonadati</taxon>
        <taxon>Myxococcota</taxon>
        <taxon>Myxococcia</taxon>
        <taxon>Myxococcales</taxon>
        <taxon>Cystobacterineae</taxon>
        <taxon>Vulgatibacteraceae</taxon>
        <taxon>Vulgatibacter</taxon>
    </lineage>
</organism>
<dbReference type="AlphaFoldDB" id="A0A0K1PEI9"/>
<name>A0A0K1PEI9_9BACT</name>
<dbReference type="GO" id="GO:0000160">
    <property type="term" value="P:phosphorelay signal transduction system"/>
    <property type="evidence" value="ECO:0007669"/>
    <property type="project" value="InterPro"/>
</dbReference>
<protein>
    <submittedName>
        <fullName evidence="3">Response regulator receiver protein</fullName>
    </submittedName>
</protein>
<dbReference type="Proteomes" id="UP000055590">
    <property type="component" value="Chromosome"/>
</dbReference>
<evidence type="ECO:0000256" key="1">
    <source>
        <dbReference type="PROSITE-ProRule" id="PRU00169"/>
    </source>
</evidence>
<dbReference type="STRING" id="1391653.AKJ08_2304"/>
<sequence length="457" mass="48500">MISTPSSAQGRTILIADPDAEAVRRIGPLLRDRGFQIHAASDGSQALQLTLLRHPDLVLIDEACGLIEPSAFVRILRSNPRTEAIPVLLTGRNPAPALLSDVEGSLRKPYRQDELLGRIDQLLRGARGAAPDPESELRGRLTHLKLPDLLQAFAINRRTCRLIVRGASASGEVDVVEGRIYDARMSGIVGLKAVYRLLVQEEGSFEVHAGRADVADRFGLSLDRLLLDALHHSDELARVTERLPGRSERLELAVEGGALAGSAAQIAARLRQGSGTVAELLDRCESVDLEAAQALDALLRDGAVRRASGPAAATEAPLLDPSELHALRQRILRSRPSSRVLKVLVAFTDEAGFDRAIAHLARLPGFGRSADPGELGTFATIDLGEEVVLDLVGIRLEAGLRPLWAPLAAGALGVTSLDTGPGFGELAEVLGASGVPLRLAAPDPVAALRELLGAALV</sequence>
<dbReference type="RefSeq" id="WP_050726159.1">
    <property type="nucleotide sequence ID" value="NZ_CP012332.1"/>
</dbReference>
<dbReference type="PANTHER" id="PTHR36304">
    <property type="entry name" value="DOMAIN GTPASE-ACTIVATING PROTEIN, PUTATIVE-RELATED-RELATED"/>
    <property type="match status" value="1"/>
</dbReference>
<feature type="domain" description="Response regulatory" evidence="2">
    <location>
        <begin position="12"/>
        <end position="123"/>
    </location>
</feature>
<dbReference type="InterPro" id="IPR011006">
    <property type="entry name" value="CheY-like_superfamily"/>
</dbReference>
<accession>A0A0K1PEI9</accession>
<evidence type="ECO:0000313" key="4">
    <source>
        <dbReference type="Proteomes" id="UP000055590"/>
    </source>
</evidence>